<dbReference type="OMA" id="QVVTKIF"/>
<feature type="domain" description="Histone chaperone RTT106/FACT complex subunit SPT16-like middle" evidence="11">
    <location>
        <begin position="321"/>
        <end position="412"/>
    </location>
</feature>
<keyword evidence="8 9" id="KW-0539">Nucleus</keyword>
<evidence type="ECO:0000256" key="7">
    <source>
        <dbReference type="ARBA" id="ARBA00023204"/>
    </source>
</evidence>
<dbReference type="Pfam" id="PF21103">
    <property type="entry name" value="PH1_SSRP1-like"/>
    <property type="match status" value="1"/>
</dbReference>
<dbReference type="GO" id="GO:0035101">
    <property type="term" value="C:FACT complex"/>
    <property type="evidence" value="ECO:0007669"/>
    <property type="project" value="TreeGrafter"/>
</dbReference>
<comment type="similarity">
    <text evidence="1 9">Belongs to the SSRP1 family.</text>
</comment>
<dbReference type="InParanoid" id="L2GT22"/>
<dbReference type="InterPro" id="IPR035417">
    <property type="entry name" value="SSRP1/POB3_N"/>
</dbReference>
<dbReference type="OrthoDB" id="2193092at2759"/>
<dbReference type="GO" id="GO:0003677">
    <property type="term" value="F:DNA binding"/>
    <property type="evidence" value="ECO:0007669"/>
    <property type="project" value="InterPro"/>
</dbReference>
<name>L2GT22_VAVCU</name>
<feature type="region of interest" description="Disordered" evidence="10">
    <location>
        <begin position="417"/>
        <end position="442"/>
    </location>
</feature>
<dbReference type="Pfam" id="PF17292">
    <property type="entry name" value="POB3_N"/>
    <property type="match status" value="1"/>
</dbReference>
<keyword evidence="7 9" id="KW-0234">DNA repair</keyword>
<keyword evidence="5 9" id="KW-0805">Transcription regulation</keyword>
<evidence type="ECO:0000256" key="2">
    <source>
        <dbReference type="ARBA" id="ARBA00022454"/>
    </source>
</evidence>
<dbReference type="GeneID" id="19879873"/>
<dbReference type="FunCoup" id="L2GT22">
    <property type="interactions" value="261"/>
</dbReference>
<dbReference type="PRINTS" id="PR00887">
    <property type="entry name" value="SSRCOGNITION"/>
</dbReference>
<keyword evidence="4 9" id="KW-0227">DNA damage</keyword>
<comment type="function">
    <text evidence="9">Component of the FACT complex, a general chromatin factor that acts to reorganize nucleosomes. The FACT complex is involved in multiple processes that require DNA as a template such as mRNA elongation, DNA replication and DNA repair. During transcription elongation the FACT complex acts as a histone chaperone that both destabilizes and restores nucleosomal structure. It facilitates the passage of RNA polymerase II and transcription by promoting the dissociation of one histone H2A-H2B dimer from the nucleosome, then subsequently promotes the reestablishment of the nucleosome following the passage of RNA polymerase II.</text>
</comment>
<organism evidence="12 13">
    <name type="scientific">Vavraia culicis (isolate floridensis)</name>
    <name type="common">Microsporidian parasite</name>
    <dbReference type="NCBI Taxonomy" id="948595"/>
    <lineage>
        <taxon>Eukaryota</taxon>
        <taxon>Fungi</taxon>
        <taxon>Fungi incertae sedis</taxon>
        <taxon>Microsporidia</taxon>
        <taxon>Pleistophoridae</taxon>
        <taxon>Vavraia</taxon>
    </lineage>
</organism>
<protein>
    <recommendedName>
        <fullName evidence="9">FACT complex subunit POB3</fullName>
    </recommendedName>
</protein>
<dbReference type="InterPro" id="IPR048993">
    <property type="entry name" value="SSRP1-like_PH1"/>
</dbReference>
<proteinExistence type="inferred from homology"/>
<evidence type="ECO:0000256" key="5">
    <source>
        <dbReference type="ARBA" id="ARBA00023015"/>
    </source>
</evidence>
<evidence type="ECO:0000256" key="6">
    <source>
        <dbReference type="ARBA" id="ARBA00023163"/>
    </source>
</evidence>
<dbReference type="SUPFAM" id="SSF50729">
    <property type="entry name" value="PH domain-like"/>
    <property type="match status" value="1"/>
</dbReference>
<dbReference type="InterPro" id="IPR000969">
    <property type="entry name" value="SSRP1/POB3"/>
</dbReference>
<dbReference type="Pfam" id="PF08512">
    <property type="entry name" value="Rttp106-like_middle"/>
    <property type="match status" value="1"/>
</dbReference>
<keyword evidence="2 9" id="KW-0158">Chromosome</keyword>
<dbReference type="GO" id="GO:0031491">
    <property type="term" value="F:nucleosome binding"/>
    <property type="evidence" value="ECO:0007669"/>
    <property type="project" value="TreeGrafter"/>
</dbReference>
<dbReference type="AlphaFoldDB" id="L2GT22"/>
<keyword evidence="6 9" id="KW-0804">Transcription</keyword>
<dbReference type="InterPro" id="IPR050454">
    <property type="entry name" value="RTT106/SSRP1_HistChap/FACT"/>
</dbReference>
<evidence type="ECO:0000256" key="8">
    <source>
        <dbReference type="ARBA" id="ARBA00023242"/>
    </source>
</evidence>
<dbReference type="GO" id="GO:0042393">
    <property type="term" value="F:histone binding"/>
    <property type="evidence" value="ECO:0007669"/>
    <property type="project" value="TreeGrafter"/>
</dbReference>
<dbReference type="PANTHER" id="PTHR45849">
    <property type="entry name" value="FACT COMPLEX SUBUNIT SSRP1"/>
    <property type="match status" value="1"/>
</dbReference>
<dbReference type="SMART" id="SM01287">
    <property type="entry name" value="Rtt106"/>
    <property type="match status" value="1"/>
</dbReference>
<dbReference type="PANTHER" id="PTHR45849:SF1">
    <property type="entry name" value="FACT COMPLEX SUBUNIT SSRP1"/>
    <property type="match status" value="1"/>
</dbReference>
<evidence type="ECO:0000256" key="3">
    <source>
        <dbReference type="ARBA" id="ARBA00022705"/>
    </source>
</evidence>
<dbReference type="GO" id="GO:0006281">
    <property type="term" value="P:DNA repair"/>
    <property type="evidence" value="ECO:0007669"/>
    <property type="project" value="UniProtKB-KW"/>
</dbReference>
<dbReference type="Proteomes" id="UP000011081">
    <property type="component" value="Unassembled WGS sequence"/>
</dbReference>
<evidence type="ECO:0000256" key="1">
    <source>
        <dbReference type="ARBA" id="ARBA00010060"/>
    </source>
</evidence>
<dbReference type="EMBL" id="GL877442">
    <property type="protein sequence ID" value="ELA46512.1"/>
    <property type="molecule type" value="Genomic_DNA"/>
</dbReference>
<keyword evidence="3 9" id="KW-0235">DNA replication</keyword>
<dbReference type="InterPro" id="IPR013719">
    <property type="entry name" value="RTT106/SPT16-like_middle_dom"/>
</dbReference>
<comment type="subcellular location">
    <subcellularLocation>
        <location evidence="9">Nucleus</location>
    </subcellularLocation>
    <subcellularLocation>
        <location evidence="9">Chromosome</location>
    </subcellularLocation>
</comment>
<evidence type="ECO:0000256" key="4">
    <source>
        <dbReference type="ARBA" id="ARBA00022763"/>
    </source>
</evidence>
<evidence type="ECO:0000313" key="13">
    <source>
        <dbReference type="Proteomes" id="UP000011081"/>
    </source>
</evidence>
<evidence type="ECO:0000313" key="12">
    <source>
        <dbReference type="EMBL" id="ELA46512.1"/>
    </source>
</evidence>
<keyword evidence="13" id="KW-1185">Reference proteome</keyword>
<evidence type="ECO:0000259" key="11">
    <source>
        <dbReference type="SMART" id="SM01287"/>
    </source>
</evidence>
<dbReference type="STRING" id="948595.L2GT22"/>
<dbReference type="Gene3D" id="2.30.29.30">
    <property type="entry name" value="Pleckstrin-homology domain (PH domain)/Phosphotyrosine-binding domain (PTB)"/>
    <property type="match status" value="2"/>
</dbReference>
<gene>
    <name evidence="12" type="ORF">VCUG_02004</name>
</gene>
<dbReference type="RefSeq" id="XP_008075018.1">
    <property type="nucleotide sequence ID" value="XM_008076827.1"/>
</dbReference>
<sequence>MEDVISLDNLFLLNTNNDDENINLRLADKGMAMKNLDSGAITTIKKDDIHRIELYRGTRLYSMRITTKTKIFNINNILEEKIEEIKKVCGHWYSINVYVKPLEIVDTTKGKVTFSDDYLEYRTDKLIFDVSLKDIVSVCSVKNEAVLGFDCDKEFDGVIEMRLGVPDENFVKNLRERSEIGQVKSIIAFETLNNVSPRGKSDYIFSENYIRVLGRTYEHKVLYSSIKRIVVLEQEKVVNIIINVDPSIKQGQTRYNFINLLFEKGIVEDFEVELDDDLRSKYPTLKEKYTGELHETFIEIIELFTRQKVQVSEGFKTKANQIFLSCALRALEGLLFPIADAVIFLPKVIYMPHREIRLVEFYRVDVSVMTSKSFDMKIITYDTAYLFSSIDKDEFGALEKYFSDCNVEIRVEIVENEIPPEEEDDTTEIEEEPSVEADESDV</sequence>
<evidence type="ECO:0000256" key="9">
    <source>
        <dbReference type="RuleBase" id="RU364013"/>
    </source>
</evidence>
<reference evidence="13" key="1">
    <citation type="submission" date="2011-03" db="EMBL/GenBank/DDBJ databases">
        <title>The genome sequence of Vavraia culicis strain floridensis.</title>
        <authorList>
            <consortium name="The Broad Institute Genome Sequencing Platform"/>
            <person name="Cuomo C."/>
            <person name="Becnel J."/>
            <person name="Sanscrainte N."/>
            <person name="Young S.K."/>
            <person name="Zeng Q."/>
            <person name="Gargeya S."/>
            <person name="Fitzgerald M."/>
            <person name="Haas B."/>
            <person name="Abouelleil A."/>
            <person name="Alvarado L."/>
            <person name="Arachchi H.M."/>
            <person name="Berlin A."/>
            <person name="Chapman S.B."/>
            <person name="Gearin G."/>
            <person name="Goldberg J."/>
            <person name="Griggs A."/>
            <person name="Gujja S."/>
            <person name="Hansen M."/>
            <person name="Heiman D."/>
            <person name="Howarth C."/>
            <person name="Larimer J."/>
            <person name="Lui A."/>
            <person name="MacDonald P.J.P."/>
            <person name="McCowen C."/>
            <person name="Montmayeur A."/>
            <person name="Murphy C."/>
            <person name="Neiman D."/>
            <person name="Pearson M."/>
            <person name="Priest M."/>
            <person name="Roberts A."/>
            <person name="Saif S."/>
            <person name="Shea T."/>
            <person name="Sisk P."/>
            <person name="Stolte C."/>
            <person name="Sykes S."/>
            <person name="Wortman J."/>
            <person name="Nusbaum C."/>
            <person name="Birren B."/>
        </authorList>
    </citation>
    <scope>NUCLEOTIDE SEQUENCE [LARGE SCALE GENOMIC DNA]</scope>
    <source>
        <strain evidence="13">floridensis</strain>
    </source>
</reference>
<evidence type="ECO:0000256" key="10">
    <source>
        <dbReference type="SAM" id="MobiDB-lite"/>
    </source>
</evidence>
<dbReference type="InterPro" id="IPR011993">
    <property type="entry name" value="PH-like_dom_sf"/>
</dbReference>
<dbReference type="HOGENOM" id="CLU_017374_0_1_1"/>
<dbReference type="VEuPathDB" id="MicrosporidiaDB:VCUG_02004"/>
<accession>L2GT22</accession>
<dbReference type="Gene3D" id="2.30.29.150">
    <property type="match status" value="1"/>
</dbReference>
<dbReference type="GO" id="GO:0006260">
    <property type="term" value="P:DNA replication"/>
    <property type="evidence" value="ECO:0007669"/>
    <property type="project" value="UniProtKB-KW"/>
</dbReference>